<dbReference type="Gene3D" id="3.40.50.720">
    <property type="entry name" value="NAD(P)-binding Rossmann-like Domain"/>
    <property type="match status" value="1"/>
</dbReference>
<evidence type="ECO:0000256" key="1">
    <source>
        <dbReference type="ARBA" id="ARBA00023002"/>
    </source>
</evidence>
<dbReference type="InterPro" id="IPR001509">
    <property type="entry name" value="Epimerase_deHydtase"/>
</dbReference>
<evidence type="ECO:0000313" key="4">
    <source>
        <dbReference type="EMBL" id="KAF6057907.1"/>
    </source>
</evidence>
<proteinExistence type="inferred from homology"/>
<dbReference type="PANTHER" id="PTHR10366">
    <property type="entry name" value="NAD DEPENDENT EPIMERASE/DEHYDRATASE"/>
    <property type="match status" value="1"/>
</dbReference>
<dbReference type="Proteomes" id="UP000590412">
    <property type="component" value="Unassembled WGS sequence"/>
</dbReference>
<dbReference type="PANTHER" id="PTHR10366:SF564">
    <property type="entry name" value="STEROL-4-ALPHA-CARBOXYLATE 3-DEHYDROGENASE, DECARBOXYLATING"/>
    <property type="match status" value="1"/>
</dbReference>
<gene>
    <name evidence="4" type="primary">GRP2</name>
    <name evidence="4" type="ORF">FOB60_002462</name>
</gene>
<protein>
    <submittedName>
        <fullName evidence="4">Putative NADPH-dependent methylglyoxal reductase GRP2</fullName>
    </submittedName>
</protein>
<dbReference type="InterPro" id="IPR050425">
    <property type="entry name" value="NAD(P)_dehydrat-like"/>
</dbReference>
<dbReference type="GO" id="GO:0016616">
    <property type="term" value="F:oxidoreductase activity, acting on the CH-OH group of donors, NAD or NADP as acceptor"/>
    <property type="evidence" value="ECO:0007669"/>
    <property type="project" value="TreeGrafter"/>
</dbReference>
<dbReference type="FunFam" id="3.40.50.720:FF:000191">
    <property type="entry name" value="Methylglyoxal reductase (NADPH-dependent)"/>
    <property type="match status" value="1"/>
</dbReference>
<dbReference type="CDD" id="cd05227">
    <property type="entry name" value="AR_SDR_e"/>
    <property type="match status" value="1"/>
</dbReference>
<evidence type="ECO:0000256" key="2">
    <source>
        <dbReference type="ARBA" id="ARBA00023445"/>
    </source>
</evidence>
<keyword evidence="1" id="KW-0560">Oxidoreductase</keyword>
<name>A0A8X7TC34_CANPA</name>
<feature type="domain" description="NAD-dependent epimerase/dehydratase" evidence="3">
    <location>
        <begin position="7"/>
        <end position="263"/>
    </location>
</feature>
<comment type="similarity">
    <text evidence="2">Belongs to the NAD(P)-dependent epimerase/dehydratase family. Dihydroflavonol-4-reductase subfamily.</text>
</comment>
<evidence type="ECO:0000259" key="3">
    <source>
        <dbReference type="Pfam" id="PF01370"/>
    </source>
</evidence>
<evidence type="ECO:0000313" key="5">
    <source>
        <dbReference type="Proteomes" id="UP000590412"/>
    </source>
</evidence>
<reference evidence="4" key="1">
    <citation type="submission" date="2020-03" db="EMBL/GenBank/DDBJ databases">
        <title>FDA dAtabase for Regulatory Grade micrObial Sequences (FDA-ARGOS): Supporting development and validation of Infectious Disease Dx tests.</title>
        <authorList>
            <person name="Campos J."/>
            <person name="Goldberg B."/>
            <person name="Tallon L."/>
            <person name="Sadzewicz L."/>
            <person name="Vavikolanu K."/>
            <person name="Mehta A."/>
            <person name="Aluvathingal J."/>
            <person name="Nadendla S."/>
            <person name="Nandy P."/>
            <person name="Geyer C."/>
            <person name="Yan Y."/>
            <person name="Sichtig H."/>
        </authorList>
    </citation>
    <scope>NUCLEOTIDE SEQUENCE [LARGE SCALE GENOMIC DNA]</scope>
    <source>
        <strain evidence="4">FDAARGOS_652</strain>
    </source>
</reference>
<dbReference type="AlphaFoldDB" id="A0A8X7TC34"/>
<sequence>MSSETVVFVSGATGFIAQQIVKTVLEAGYKTIGSVRSEEKGKYLKSLIESAGLNSNLFNYVIVKDIGAKGAFNEALQARPEVTVFLHTASPATFEIHDVEKELLKPAIEGTINALNAVTVYGKNVQRVVITSSYAAVAGFANLATPGKEVNEESWNPITYEQALENPFLGYIGSKKLAEKTVWNYIEEKKPKWDVTFVNPAFVLGPQAFAVRDKSKLNASNEIINSLLTANKTKVEPQQFVGYFIDVRDVAKAHLIAFEKNETVGQRLLLANAPFSSAGILDIIEKDFPNLKSELPKLDKSKSPKFEETESVVNNEKTRRILGFKFIDLKKSVDDTIKQLV</sequence>
<dbReference type="InterPro" id="IPR036291">
    <property type="entry name" value="NAD(P)-bd_dom_sf"/>
</dbReference>
<comment type="caution">
    <text evidence="4">The sequence shown here is derived from an EMBL/GenBank/DDBJ whole genome shotgun (WGS) entry which is preliminary data.</text>
</comment>
<dbReference type="Pfam" id="PF01370">
    <property type="entry name" value="Epimerase"/>
    <property type="match status" value="1"/>
</dbReference>
<dbReference type="SUPFAM" id="SSF51735">
    <property type="entry name" value="NAD(P)-binding Rossmann-fold domains"/>
    <property type="match status" value="1"/>
</dbReference>
<accession>A0A8X7TC34</accession>
<dbReference type="EMBL" id="JABWAB010000003">
    <property type="protein sequence ID" value="KAF6057907.1"/>
    <property type="molecule type" value="Genomic_DNA"/>
</dbReference>
<organism evidence="4 5">
    <name type="scientific">Candida parapsilosis</name>
    <name type="common">Yeast</name>
    <dbReference type="NCBI Taxonomy" id="5480"/>
    <lineage>
        <taxon>Eukaryota</taxon>
        <taxon>Fungi</taxon>
        <taxon>Dikarya</taxon>
        <taxon>Ascomycota</taxon>
        <taxon>Saccharomycotina</taxon>
        <taxon>Pichiomycetes</taxon>
        <taxon>Debaryomycetaceae</taxon>
        <taxon>Candida/Lodderomyces clade</taxon>
        <taxon>Candida</taxon>
    </lineage>
</organism>